<dbReference type="InterPro" id="IPR007560">
    <property type="entry name" value="Restrct_endonuc_IV_Mrr"/>
</dbReference>
<dbReference type="PANTHER" id="PTHR30015:SF7">
    <property type="entry name" value="TYPE IV METHYL-DIRECTED RESTRICTION ENZYME ECOKMRR"/>
    <property type="match status" value="1"/>
</dbReference>
<keyword evidence="3" id="KW-0378">Hydrolase</keyword>
<evidence type="ECO:0000259" key="2">
    <source>
        <dbReference type="Pfam" id="PF14338"/>
    </source>
</evidence>
<keyword evidence="4" id="KW-1185">Reference proteome</keyword>
<keyword evidence="3" id="KW-0255">Endonuclease</keyword>
<proteinExistence type="predicted"/>
<gene>
    <name evidence="3" type="ORF">A4D02_05100</name>
</gene>
<dbReference type="Gene3D" id="3.40.1350.10">
    <property type="match status" value="1"/>
</dbReference>
<evidence type="ECO:0000313" key="3">
    <source>
        <dbReference type="EMBL" id="OQP55681.1"/>
    </source>
</evidence>
<dbReference type="EMBL" id="LWBO01000001">
    <property type="protein sequence ID" value="OQP55681.1"/>
    <property type="molecule type" value="Genomic_DNA"/>
</dbReference>
<dbReference type="Pfam" id="PF14338">
    <property type="entry name" value="Mrr_N"/>
    <property type="match status" value="1"/>
</dbReference>
<dbReference type="GO" id="GO:0004519">
    <property type="term" value="F:endonuclease activity"/>
    <property type="evidence" value="ECO:0007669"/>
    <property type="project" value="UniProtKB-KW"/>
</dbReference>
<protein>
    <submittedName>
        <fullName evidence="3">Restriction endonuclease</fullName>
    </submittedName>
</protein>
<dbReference type="RefSeq" id="WP_014223310.1">
    <property type="nucleotide sequence ID" value="NZ_LWBO01000001.1"/>
</dbReference>
<dbReference type="PANTHER" id="PTHR30015">
    <property type="entry name" value="MRR RESTRICTION SYSTEM PROTEIN"/>
    <property type="match status" value="1"/>
</dbReference>
<dbReference type="InterPro" id="IPR052906">
    <property type="entry name" value="Type_IV_Methyl-Rstrct_Enzyme"/>
</dbReference>
<dbReference type="SUPFAM" id="SSF52980">
    <property type="entry name" value="Restriction endonuclease-like"/>
    <property type="match status" value="1"/>
</dbReference>
<keyword evidence="3" id="KW-0540">Nuclease</keyword>
<feature type="domain" description="Restriction endonuclease type IV Mrr" evidence="1">
    <location>
        <begin position="162"/>
        <end position="281"/>
    </location>
</feature>
<evidence type="ECO:0000313" key="4">
    <source>
        <dbReference type="Proteomes" id="UP000192277"/>
    </source>
</evidence>
<accession>A0ABX3P6Q6</accession>
<dbReference type="InterPro" id="IPR011335">
    <property type="entry name" value="Restrct_endonuc-II-like"/>
</dbReference>
<dbReference type="InterPro" id="IPR011856">
    <property type="entry name" value="tRNA_endonuc-like_dom_sf"/>
</dbReference>
<dbReference type="Proteomes" id="UP000192277">
    <property type="component" value="Unassembled WGS sequence"/>
</dbReference>
<organism evidence="3 4">
    <name type="scientific">Niastella koreensis</name>
    <dbReference type="NCBI Taxonomy" id="354356"/>
    <lineage>
        <taxon>Bacteria</taxon>
        <taxon>Pseudomonadati</taxon>
        <taxon>Bacteroidota</taxon>
        <taxon>Chitinophagia</taxon>
        <taxon>Chitinophagales</taxon>
        <taxon>Chitinophagaceae</taxon>
        <taxon>Niastella</taxon>
    </lineage>
</organism>
<reference evidence="3 4" key="1">
    <citation type="submission" date="2016-04" db="EMBL/GenBank/DDBJ databases">
        <authorList>
            <person name="Chen L."/>
            <person name="Zhuang W."/>
            <person name="Wang G."/>
        </authorList>
    </citation>
    <scope>NUCLEOTIDE SEQUENCE [LARGE SCALE GENOMIC DNA]</scope>
    <source>
        <strain evidence="4">GR20</strain>
    </source>
</reference>
<sequence length="307" mass="34335">MIPDFQTIMLPLLTILKDGKEHNLRDVIKEISDQFNLTDEERVQLLPSANQAIINNRVGWARTYLKKANLLDTPKRGVLKITEDGIPILSKGLTKVDVKFLQTLPKFQEWQRSYAAKTDDGEAIGEESKIEAQTGKTPEELLDYSYNQLKEELASEIIDKVKSCSPAFFELLVIDLLIKMGYGGSRKEAGEVLGKSGDGGIDGIIKEDKLGLDTIYIQAKRWENTVTIHQVRDFAGSLLSKKAKKGIFITTSSYPASAKEFVGSIDPKIVLIDGNELANLMIEFKVGVSVKKTYEVQRLDSDYFDEV</sequence>
<comment type="caution">
    <text evidence="3">The sequence shown here is derived from an EMBL/GenBank/DDBJ whole genome shotgun (WGS) entry which is preliminary data.</text>
</comment>
<dbReference type="Pfam" id="PF04471">
    <property type="entry name" value="Mrr_cat"/>
    <property type="match status" value="1"/>
</dbReference>
<evidence type="ECO:0000259" key="1">
    <source>
        <dbReference type="Pfam" id="PF04471"/>
    </source>
</evidence>
<name>A0ABX3P6Q6_9BACT</name>
<dbReference type="InterPro" id="IPR025745">
    <property type="entry name" value="Mrr-like_N_dom"/>
</dbReference>
<feature type="domain" description="Restriction system protein Mrr-like N-terminal" evidence="2">
    <location>
        <begin position="5"/>
        <end position="89"/>
    </location>
</feature>